<feature type="non-terminal residue" evidence="1">
    <location>
        <position position="1"/>
    </location>
</feature>
<sequence>RTPRPYNIGGQQQFCRPKQRRVRAKTGGTGQQSRRRTHEDGQSVPDTLCLWLDQLDFDCDWRGLAEDGIGSGIGEMLTLSAVPVCILSLPTGSRSRRATRASSLAGLPRDTTGYRHHVHPLRTEIAPRKKQKIRGYVQGLDYQAENNAGKGEIRRRRREGPSVNPHKRAVGAMGPKSVKWRGAKRKRKYLALNFLSTRRRRPADEDSGCVTSDGNSESQRARSEEEATLGDSDVSAERSGRAKRTDRAVQASLGKRTDPGFAARGSSSPEQQLPETVTAAAGQVESVGHSKSTQTAEEDVSRSAGGTEDASEDAAVTEDASDISGKIEEVGETQRLGSHVEDVATLCEDEVRSTVLLETCAGVVYPKKPKRYVYGSRKYKKGPVNNFKKSMKAQSPCGGAAIGIAHAQTVHLTRSLRMYRAHTSCGNCAFSHTSRFRQKLQKPAGSSQGIGHLDAVAGCRHVFVDLAYDCAKKGFRMYRFPQGKENRAMHKIREAKMKRATWVHQLLHRGFYHAAVETLLSGALLTTVLSASTAAG</sequence>
<name>A0AC60NUB4_IXOPE</name>
<protein>
    <submittedName>
        <fullName evidence="1">Uncharacterized protein</fullName>
    </submittedName>
</protein>
<dbReference type="Proteomes" id="UP000805193">
    <property type="component" value="Unassembled WGS sequence"/>
</dbReference>
<feature type="non-terminal residue" evidence="1">
    <location>
        <position position="536"/>
    </location>
</feature>
<gene>
    <name evidence="1" type="ORF">HPB47_012159</name>
</gene>
<comment type="caution">
    <text evidence="1">The sequence shown here is derived from an EMBL/GenBank/DDBJ whole genome shotgun (WGS) entry which is preliminary data.</text>
</comment>
<accession>A0AC60NUB4</accession>
<reference evidence="1 2" key="1">
    <citation type="journal article" date="2020" name="Cell">
        <title>Large-Scale Comparative Analyses of Tick Genomes Elucidate Their Genetic Diversity and Vector Capacities.</title>
        <authorList>
            <consortium name="Tick Genome and Microbiome Consortium (TIGMIC)"/>
            <person name="Jia N."/>
            <person name="Wang J."/>
            <person name="Shi W."/>
            <person name="Du L."/>
            <person name="Sun Y."/>
            <person name="Zhan W."/>
            <person name="Jiang J.F."/>
            <person name="Wang Q."/>
            <person name="Zhang B."/>
            <person name="Ji P."/>
            <person name="Bell-Sakyi L."/>
            <person name="Cui X.M."/>
            <person name="Yuan T.T."/>
            <person name="Jiang B.G."/>
            <person name="Yang W.F."/>
            <person name="Lam T.T."/>
            <person name="Chang Q.C."/>
            <person name="Ding S.J."/>
            <person name="Wang X.J."/>
            <person name="Zhu J.G."/>
            <person name="Ruan X.D."/>
            <person name="Zhao L."/>
            <person name="Wei J.T."/>
            <person name="Ye R.Z."/>
            <person name="Que T.C."/>
            <person name="Du C.H."/>
            <person name="Zhou Y.H."/>
            <person name="Cheng J.X."/>
            <person name="Dai P.F."/>
            <person name="Guo W.B."/>
            <person name="Han X.H."/>
            <person name="Huang E.J."/>
            <person name="Li L.F."/>
            <person name="Wei W."/>
            <person name="Gao Y.C."/>
            <person name="Liu J.Z."/>
            <person name="Shao H.Z."/>
            <person name="Wang X."/>
            <person name="Wang C.C."/>
            <person name="Yang T.C."/>
            <person name="Huo Q.B."/>
            <person name="Li W."/>
            <person name="Chen H.Y."/>
            <person name="Chen S.E."/>
            <person name="Zhou L.G."/>
            <person name="Ni X.B."/>
            <person name="Tian J.H."/>
            <person name="Sheng Y."/>
            <person name="Liu T."/>
            <person name="Pan Y.S."/>
            <person name="Xia L.Y."/>
            <person name="Li J."/>
            <person name="Zhao F."/>
            <person name="Cao W.C."/>
        </authorList>
    </citation>
    <scope>NUCLEOTIDE SEQUENCE [LARGE SCALE GENOMIC DNA]</scope>
    <source>
        <strain evidence="1">Iper-2018</strain>
    </source>
</reference>
<proteinExistence type="predicted"/>
<dbReference type="EMBL" id="JABSTQ010011494">
    <property type="protein sequence ID" value="KAG0410738.1"/>
    <property type="molecule type" value="Genomic_DNA"/>
</dbReference>
<keyword evidence="2" id="KW-1185">Reference proteome</keyword>
<organism evidence="1 2">
    <name type="scientific">Ixodes persulcatus</name>
    <name type="common">Taiga tick</name>
    <dbReference type="NCBI Taxonomy" id="34615"/>
    <lineage>
        <taxon>Eukaryota</taxon>
        <taxon>Metazoa</taxon>
        <taxon>Ecdysozoa</taxon>
        <taxon>Arthropoda</taxon>
        <taxon>Chelicerata</taxon>
        <taxon>Arachnida</taxon>
        <taxon>Acari</taxon>
        <taxon>Parasitiformes</taxon>
        <taxon>Ixodida</taxon>
        <taxon>Ixodoidea</taxon>
        <taxon>Ixodidae</taxon>
        <taxon>Ixodinae</taxon>
        <taxon>Ixodes</taxon>
    </lineage>
</organism>
<evidence type="ECO:0000313" key="2">
    <source>
        <dbReference type="Proteomes" id="UP000805193"/>
    </source>
</evidence>
<evidence type="ECO:0000313" key="1">
    <source>
        <dbReference type="EMBL" id="KAG0410738.1"/>
    </source>
</evidence>